<dbReference type="PRINTS" id="PR00457">
    <property type="entry name" value="ANPEROXIDASE"/>
</dbReference>
<dbReference type="PROSITE" id="PS50292">
    <property type="entry name" value="PEROXIDASE_3"/>
    <property type="match status" value="1"/>
</dbReference>
<accession>A0ABD1KJR4</accession>
<dbReference type="InterPro" id="IPR010255">
    <property type="entry name" value="Haem_peroxidase_sf"/>
</dbReference>
<reference evidence="2 3" key="1">
    <citation type="submission" date="2024-09" db="EMBL/GenBank/DDBJ databases">
        <title>A chromosome-level genome assembly of Gray's grenadier anchovy, Coilia grayii.</title>
        <authorList>
            <person name="Fu Z."/>
        </authorList>
    </citation>
    <scope>NUCLEOTIDE SEQUENCE [LARGE SCALE GENOMIC DNA]</scope>
    <source>
        <strain evidence="2">G4</strain>
        <tissue evidence="2">Muscle</tissue>
    </source>
</reference>
<evidence type="ECO:0000256" key="1">
    <source>
        <dbReference type="PIRSR" id="PIRSR619791-2"/>
    </source>
</evidence>
<dbReference type="Proteomes" id="UP001591681">
    <property type="component" value="Unassembled WGS sequence"/>
</dbReference>
<sequence length="286" mass="32508">MRDYVPKIIGQEAFDRYIGPYRGYNDCLNPSVSNVFATAAFRFGHATIPTVLHRLNESFQEHPLYPSLPLHQAFFTPWRVVKQGGLDPVIRGLLARPAGKVTRDHLMSQELTERLAVLTVPETLDLAALNLQRGRDHALPGYNKWMSFCGFDRVRTLADLGKVMKNWRLVEKILELYGHPNNVDVWLAGLLEETLPGARTGPLFACLIGKQMKALRDGDRFWWESSGVFTQEQRAQLMKHSLSRVICDNTGVEATPADAFRLVRYPQEFLPCNTVPSMNLEAWRDT</sequence>
<name>A0ABD1KJR4_9TELE</name>
<protein>
    <recommendedName>
        <fullName evidence="4">Thyroid peroxidase</fullName>
    </recommendedName>
</protein>
<proteinExistence type="predicted"/>
<dbReference type="Gene3D" id="1.10.640.10">
    <property type="entry name" value="Haem peroxidase domain superfamily, animal type"/>
    <property type="match status" value="1"/>
</dbReference>
<dbReference type="InterPro" id="IPR037120">
    <property type="entry name" value="Haem_peroxidase_sf_animal"/>
</dbReference>
<evidence type="ECO:0000313" key="3">
    <source>
        <dbReference type="Proteomes" id="UP001591681"/>
    </source>
</evidence>
<feature type="binding site" description="axial binding residue" evidence="1">
    <location>
        <position position="45"/>
    </location>
    <ligand>
        <name>heme b</name>
        <dbReference type="ChEBI" id="CHEBI:60344"/>
    </ligand>
    <ligandPart>
        <name>Fe</name>
        <dbReference type="ChEBI" id="CHEBI:18248"/>
    </ligandPart>
</feature>
<dbReference type="EMBL" id="JBHFQA010000005">
    <property type="protein sequence ID" value="KAL2099323.1"/>
    <property type="molecule type" value="Genomic_DNA"/>
</dbReference>
<gene>
    <name evidence="2" type="ORF">ACEWY4_005803</name>
</gene>
<dbReference type="PANTHER" id="PTHR11475:SF60">
    <property type="entry name" value="THYROID PEROXIDASE"/>
    <property type="match status" value="1"/>
</dbReference>
<keyword evidence="1" id="KW-0349">Heme</keyword>
<evidence type="ECO:0000313" key="2">
    <source>
        <dbReference type="EMBL" id="KAL2099323.1"/>
    </source>
</evidence>
<dbReference type="FunFam" id="1.10.640.10:FF:000010">
    <property type="entry name" value="Thyroid peroxidase"/>
    <property type="match status" value="1"/>
</dbReference>
<comment type="caution">
    <text evidence="2">The sequence shown here is derived from an EMBL/GenBank/DDBJ whole genome shotgun (WGS) entry which is preliminary data.</text>
</comment>
<dbReference type="SUPFAM" id="SSF48113">
    <property type="entry name" value="Heme-dependent peroxidases"/>
    <property type="match status" value="1"/>
</dbReference>
<keyword evidence="1" id="KW-0479">Metal-binding</keyword>
<organism evidence="2 3">
    <name type="scientific">Coilia grayii</name>
    <name type="common">Gray's grenadier anchovy</name>
    <dbReference type="NCBI Taxonomy" id="363190"/>
    <lineage>
        <taxon>Eukaryota</taxon>
        <taxon>Metazoa</taxon>
        <taxon>Chordata</taxon>
        <taxon>Craniata</taxon>
        <taxon>Vertebrata</taxon>
        <taxon>Euteleostomi</taxon>
        <taxon>Actinopterygii</taxon>
        <taxon>Neopterygii</taxon>
        <taxon>Teleostei</taxon>
        <taxon>Clupei</taxon>
        <taxon>Clupeiformes</taxon>
        <taxon>Clupeoidei</taxon>
        <taxon>Engraulidae</taxon>
        <taxon>Coilinae</taxon>
        <taxon>Coilia</taxon>
    </lineage>
</organism>
<keyword evidence="1" id="KW-0408">Iron</keyword>
<dbReference type="AlphaFoldDB" id="A0ABD1KJR4"/>
<dbReference type="PANTHER" id="PTHR11475">
    <property type="entry name" value="OXIDASE/PEROXIDASE"/>
    <property type="match status" value="1"/>
</dbReference>
<dbReference type="Pfam" id="PF03098">
    <property type="entry name" value="An_peroxidase"/>
    <property type="match status" value="1"/>
</dbReference>
<dbReference type="InterPro" id="IPR019791">
    <property type="entry name" value="Haem_peroxidase_animal"/>
</dbReference>
<evidence type="ECO:0008006" key="4">
    <source>
        <dbReference type="Google" id="ProtNLM"/>
    </source>
</evidence>
<keyword evidence="3" id="KW-1185">Reference proteome</keyword>